<gene>
    <name evidence="1" type="ORF">DPX16_23599</name>
</gene>
<dbReference type="OrthoDB" id="5920062at2759"/>
<evidence type="ECO:0000313" key="1">
    <source>
        <dbReference type="EMBL" id="ROI90138.1"/>
    </source>
</evidence>
<accession>A0A3N0XPH2</accession>
<evidence type="ECO:0000313" key="2">
    <source>
        <dbReference type="Proteomes" id="UP000281406"/>
    </source>
</evidence>
<reference evidence="1 2" key="1">
    <citation type="submission" date="2018-10" db="EMBL/GenBank/DDBJ databases">
        <title>Genome assembly for a Yunnan-Guizhou Plateau 3E fish, Anabarilius grahami (Regan), and its evolutionary and genetic applications.</title>
        <authorList>
            <person name="Jiang W."/>
        </authorList>
    </citation>
    <scope>NUCLEOTIDE SEQUENCE [LARGE SCALE GENOMIC DNA]</scope>
    <source>
        <strain evidence="1">AG-KIZ</strain>
        <tissue evidence="1">Muscle</tissue>
    </source>
</reference>
<sequence length="128" mass="14175">MDGLLRNCATGCRVDDVFTMDDLVDSISADTSGLRCGHVQLRIVFITPTSDHPPEPRMKSWVPAEQDQQSHPGALQLAMCERGVWLEEMASSGKPTQSPSDQPIGRVPLHQRFLIYDSLESIISLIPM</sequence>
<keyword evidence="2" id="KW-1185">Reference proteome</keyword>
<organism evidence="1 2">
    <name type="scientific">Anabarilius grahami</name>
    <name type="common">Kanglang fish</name>
    <name type="synonym">Barilius grahami</name>
    <dbReference type="NCBI Taxonomy" id="495550"/>
    <lineage>
        <taxon>Eukaryota</taxon>
        <taxon>Metazoa</taxon>
        <taxon>Chordata</taxon>
        <taxon>Craniata</taxon>
        <taxon>Vertebrata</taxon>
        <taxon>Euteleostomi</taxon>
        <taxon>Actinopterygii</taxon>
        <taxon>Neopterygii</taxon>
        <taxon>Teleostei</taxon>
        <taxon>Ostariophysi</taxon>
        <taxon>Cypriniformes</taxon>
        <taxon>Xenocyprididae</taxon>
        <taxon>Xenocypridinae</taxon>
        <taxon>Xenocypridinae incertae sedis</taxon>
        <taxon>Anabarilius</taxon>
    </lineage>
</organism>
<dbReference type="Proteomes" id="UP000281406">
    <property type="component" value="Unassembled WGS sequence"/>
</dbReference>
<comment type="caution">
    <text evidence="1">The sequence shown here is derived from an EMBL/GenBank/DDBJ whole genome shotgun (WGS) entry which is preliminary data.</text>
</comment>
<protein>
    <submittedName>
        <fullName evidence="1">Uncharacterized protein</fullName>
    </submittedName>
</protein>
<dbReference type="AlphaFoldDB" id="A0A3N0XPH2"/>
<name>A0A3N0XPH2_ANAGA</name>
<dbReference type="EMBL" id="RJVU01066719">
    <property type="protein sequence ID" value="ROI90138.1"/>
    <property type="molecule type" value="Genomic_DNA"/>
</dbReference>
<proteinExistence type="predicted"/>